<accession>A0A137PDB6</accession>
<comment type="similarity">
    <text evidence="3 7">Belongs to the DPH1/DPH2 family. DPH2 subfamily.</text>
</comment>
<dbReference type="GO" id="GO:0005737">
    <property type="term" value="C:cytoplasm"/>
    <property type="evidence" value="ECO:0007669"/>
    <property type="project" value="UniProtKB-SubCell"/>
</dbReference>
<dbReference type="Proteomes" id="UP000070444">
    <property type="component" value="Unassembled WGS sequence"/>
</dbReference>
<dbReference type="FunFam" id="3.40.50.11860:FF:000001">
    <property type="entry name" value="2-(3-amino-3-carboxypropyl)histidine synthase subunit 2"/>
    <property type="match status" value="1"/>
</dbReference>
<evidence type="ECO:0000256" key="4">
    <source>
        <dbReference type="ARBA" id="ARBA00022723"/>
    </source>
</evidence>
<dbReference type="Gene3D" id="3.40.50.11860">
    <property type="entry name" value="Diphthamide synthesis DPH1/DPH2 domain 3"/>
    <property type="match status" value="1"/>
</dbReference>
<evidence type="ECO:0000313" key="10">
    <source>
        <dbReference type="Proteomes" id="UP000070444"/>
    </source>
</evidence>
<evidence type="ECO:0000256" key="7">
    <source>
        <dbReference type="RuleBase" id="RU364133"/>
    </source>
</evidence>
<dbReference type="InterPro" id="IPR010014">
    <property type="entry name" value="DHP2"/>
</dbReference>
<dbReference type="STRING" id="796925.A0A137PDB6"/>
<dbReference type="OrthoDB" id="449241at2759"/>
<reference evidence="9 10" key="1">
    <citation type="journal article" date="2015" name="Genome Biol. Evol.">
        <title>Phylogenomic analyses indicate that early fungi evolved digesting cell walls of algal ancestors of land plants.</title>
        <authorList>
            <person name="Chang Y."/>
            <person name="Wang S."/>
            <person name="Sekimoto S."/>
            <person name="Aerts A.L."/>
            <person name="Choi C."/>
            <person name="Clum A."/>
            <person name="LaButti K.M."/>
            <person name="Lindquist E.A."/>
            <person name="Yee Ngan C."/>
            <person name="Ohm R.A."/>
            <person name="Salamov A.A."/>
            <person name="Grigoriev I.V."/>
            <person name="Spatafora J.W."/>
            <person name="Berbee M.L."/>
        </authorList>
    </citation>
    <scope>NUCLEOTIDE SEQUENCE [LARGE SCALE GENOMIC DNA]</scope>
    <source>
        <strain evidence="9 10">NRRL 28638</strain>
    </source>
</reference>
<evidence type="ECO:0000256" key="1">
    <source>
        <dbReference type="ARBA" id="ARBA00001966"/>
    </source>
</evidence>
<evidence type="ECO:0000313" key="9">
    <source>
        <dbReference type="EMBL" id="KXN72998.1"/>
    </source>
</evidence>
<dbReference type="SFLD" id="SFLDG01121">
    <property type="entry name" value="Diphthamide_biosynthesis"/>
    <property type="match status" value="1"/>
</dbReference>
<dbReference type="AlphaFoldDB" id="A0A137PDB6"/>
<keyword evidence="7" id="KW-0963">Cytoplasm</keyword>
<dbReference type="GO" id="GO:0017183">
    <property type="term" value="P:protein histidyl modification to diphthamide"/>
    <property type="evidence" value="ECO:0007669"/>
    <property type="project" value="UniProtKB-UniPathway"/>
</dbReference>
<dbReference type="GO" id="GO:0090560">
    <property type="term" value="F:2-(3-amino-3-carboxypropyl)histidine synthase activity"/>
    <property type="evidence" value="ECO:0007669"/>
    <property type="project" value="InterPro"/>
</dbReference>
<feature type="region of interest" description="Disordered" evidence="8">
    <location>
        <begin position="391"/>
        <end position="410"/>
    </location>
</feature>
<dbReference type="InterPro" id="IPR042265">
    <property type="entry name" value="DPH1/DPH2_3"/>
</dbReference>
<comment type="cofactor">
    <cofactor evidence="1">
        <name>[4Fe-4S] cluster</name>
        <dbReference type="ChEBI" id="CHEBI:49883"/>
    </cofactor>
</comment>
<evidence type="ECO:0000256" key="2">
    <source>
        <dbReference type="ARBA" id="ARBA00005156"/>
    </source>
</evidence>
<organism evidence="9 10">
    <name type="scientific">Conidiobolus coronatus (strain ATCC 28846 / CBS 209.66 / NRRL 28638)</name>
    <name type="common">Delacroixia coronata</name>
    <dbReference type="NCBI Taxonomy" id="796925"/>
    <lineage>
        <taxon>Eukaryota</taxon>
        <taxon>Fungi</taxon>
        <taxon>Fungi incertae sedis</taxon>
        <taxon>Zoopagomycota</taxon>
        <taxon>Entomophthoromycotina</taxon>
        <taxon>Entomophthoromycetes</taxon>
        <taxon>Entomophthorales</taxon>
        <taxon>Ancylistaceae</taxon>
        <taxon>Conidiobolus</taxon>
    </lineage>
</organism>
<dbReference type="NCBIfam" id="TIGR00272">
    <property type="entry name" value="DPH2"/>
    <property type="match status" value="1"/>
</dbReference>
<dbReference type="EMBL" id="KQ964443">
    <property type="protein sequence ID" value="KXN72998.1"/>
    <property type="molecule type" value="Genomic_DNA"/>
</dbReference>
<gene>
    <name evidence="9" type="ORF">CONCODRAFT_83747</name>
</gene>
<evidence type="ECO:0000256" key="6">
    <source>
        <dbReference type="ARBA" id="ARBA00023014"/>
    </source>
</evidence>
<dbReference type="GO" id="GO:0051536">
    <property type="term" value="F:iron-sulfur cluster binding"/>
    <property type="evidence" value="ECO:0007669"/>
    <property type="project" value="UniProtKB-KW"/>
</dbReference>
<keyword evidence="6 7" id="KW-0411">Iron-sulfur</keyword>
<comment type="pathway">
    <text evidence="2 7">Protein modification; peptidyl-diphthamide biosynthesis.</text>
</comment>
<dbReference type="Pfam" id="PF01866">
    <property type="entry name" value="Diphthamide_syn"/>
    <property type="match status" value="1"/>
</dbReference>
<comment type="subcellular location">
    <subcellularLocation>
        <location evidence="7">Cytoplasm</location>
    </subcellularLocation>
</comment>
<sequence length="496" mass="55525">MTESTSLSNPVPIADDGSTAIQRTVEVQDTVYTQLTDEEVFNLFEIEKTCRIILEKGFEQIALQFPDELLPISNYISQQLAILTRKPNFILADTSYGSCCVDEVAVSHVESGVIIHYGHSCLTRVDKYPVIYVYGKNSLNLDDCIEKSKAKITSHDGEFKHIIVTGELDYSDNFELISNRLQSEFPDKQLIFTIAPETQHIYDDSRDRNYLEAKLNHSKFGERYMIKSKDELDQGVTIDDFSEALVIYIGGESLGLSQLIITNSSVPIYAYNPSTEKFSTAKDSSVFGILVGTLGVGSFLPMIDHLKQLIKSKGQKYYTFVMGKLNVAKLANFMEIDVFILVACPENSLIDSKDFYKPVITPYELQLALDDNLGWSGKLVTDFETIIKESSNADNDESNSNKDSDDEDAPHFSLITGKFVKRRNYQPDSQETSDQLNALTINSHTKDIAVAFGSASGEHLHSREYIGLNPEIGQTEVKKAEEGRRGVARGYTHETN</sequence>
<protein>
    <recommendedName>
        <fullName evidence="7">2-(3-amino-3-carboxypropyl)histidine synthase subunit 2</fullName>
    </recommendedName>
</protein>
<dbReference type="NCBIfam" id="TIGR00322">
    <property type="entry name" value="diphth2_R"/>
    <property type="match status" value="1"/>
</dbReference>
<dbReference type="OMA" id="QIWNENH"/>
<name>A0A137PDB6_CONC2</name>
<evidence type="ECO:0000256" key="5">
    <source>
        <dbReference type="ARBA" id="ARBA00023004"/>
    </source>
</evidence>
<evidence type="ECO:0000256" key="8">
    <source>
        <dbReference type="SAM" id="MobiDB-lite"/>
    </source>
</evidence>
<dbReference type="GO" id="GO:0046872">
    <property type="term" value="F:metal ion binding"/>
    <property type="evidence" value="ECO:0007669"/>
    <property type="project" value="UniProtKB-KW"/>
</dbReference>
<proteinExistence type="inferred from homology"/>
<dbReference type="PANTHER" id="PTHR10762">
    <property type="entry name" value="DIPHTHAMIDE BIOSYNTHESIS PROTEIN"/>
    <property type="match status" value="1"/>
</dbReference>
<keyword evidence="5 7" id="KW-0408">Iron</keyword>
<dbReference type="SFLD" id="SFLDS00032">
    <property type="entry name" value="Radical_SAM_3-amino-3-carboxyp"/>
    <property type="match status" value="1"/>
</dbReference>
<dbReference type="InterPro" id="IPR042263">
    <property type="entry name" value="DPH1/DPH2_1"/>
</dbReference>
<dbReference type="PANTHER" id="PTHR10762:SF2">
    <property type="entry name" value="2-(3-AMINO-3-CARBOXYPROPYL)HISTIDINE SYNTHASE SUBUNIT 2"/>
    <property type="match status" value="1"/>
</dbReference>
<keyword evidence="10" id="KW-1185">Reference proteome</keyword>
<comment type="function">
    <text evidence="7">Required for the first step of diphthamide biosynthesis, a post-translational modification of histidine which occurs in elongation factor 2. DPH1 and DPH2 transfer a 3-amino-3-carboxypropyl (ACP) group from S-adenosyl-L-methionine (SAM) to a histidine residue, the reaction is assisted by a reduction system comprising DPH3 and a NADH-dependent reductase. Facilitates the reduction of the catalytic iron-sulfur cluster found in the DPH1 subunit.</text>
</comment>
<dbReference type="InterPro" id="IPR016435">
    <property type="entry name" value="DPH1/DPH2"/>
</dbReference>
<keyword evidence="4 7" id="KW-0479">Metal-binding</keyword>
<dbReference type="UniPathway" id="UPA00559"/>
<dbReference type="Gene3D" id="3.40.50.11840">
    <property type="entry name" value="Diphthamide synthesis DPH1/DPH2 domain 1"/>
    <property type="match status" value="1"/>
</dbReference>
<evidence type="ECO:0000256" key="3">
    <source>
        <dbReference type="ARBA" id="ARBA00006179"/>
    </source>
</evidence>